<evidence type="ECO:0000256" key="3">
    <source>
        <dbReference type="SAM" id="MobiDB-lite"/>
    </source>
</evidence>
<protein>
    <submittedName>
        <fullName evidence="4">Unsaturated glucuronyl hydrolase</fullName>
        <ecNumber evidence="4">3.2.1.-</ecNumber>
    </submittedName>
</protein>
<dbReference type="EMBL" id="KK101421">
    <property type="protein sequence ID" value="KIZ00952.1"/>
    <property type="molecule type" value="Genomic_DNA"/>
</dbReference>
<dbReference type="InterPro" id="IPR052369">
    <property type="entry name" value="UG_Glycosaminoglycan_Hydrolase"/>
</dbReference>
<accession>A0A0D2MK11</accession>
<dbReference type="PANTHER" id="PTHR36845">
    <property type="entry name" value="HYDROLASE, PUTATIVE (AFU_ORTHOLOGUE AFUA_7G05090)-RELATED"/>
    <property type="match status" value="1"/>
</dbReference>
<dbReference type="Proteomes" id="UP000054498">
    <property type="component" value="Unassembled WGS sequence"/>
</dbReference>
<dbReference type="SUPFAM" id="SSF48208">
    <property type="entry name" value="Six-hairpin glycosidases"/>
    <property type="match status" value="1"/>
</dbReference>
<dbReference type="AlphaFoldDB" id="A0A0D2MK11"/>
<keyword evidence="4" id="KW-0326">Glycosidase</keyword>
<reference evidence="4 5" key="1">
    <citation type="journal article" date="2013" name="BMC Genomics">
        <title>Reconstruction of the lipid metabolism for the microalga Monoraphidium neglectum from its genome sequence reveals characteristics suitable for biofuel production.</title>
        <authorList>
            <person name="Bogen C."/>
            <person name="Al-Dilaimi A."/>
            <person name="Albersmeier A."/>
            <person name="Wichmann J."/>
            <person name="Grundmann M."/>
            <person name="Rupp O."/>
            <person name="Lauersen K.J."/>
            <person name="Blifernez-Klassen O."/>
            <person name="Kalinowski J."/>
            <person name="Goesmann A."/>
            <person name="Mussgnug J.H."/>
            <person name="Kruse O."/>
        </authorList>
    </citation>
    <scope>NUCLEOTIDE SEQUENCE [LARGE SCALE GENOMIC DNA]</scope>
    <source>
        <strain evidence="4 5">SAG 48.87</strain>
    </source>
</reference>
<evidence type="ECO:0000256" key="2">
    <source>
        <dbReference type="ARBA" id="ARBA00038358"/>
    </source>
</evidence>
<dbReference type="GO" id="GO:0000272">
    <property type="term" value="P:polysaccharide catabolic process"/>
    <property type="evidence" value="ECO:0007669"/>
    <property type="project" value="TreeGrafter"/>
</dbReference>
<evidence type="ECO:0000256" key="1">
    <source>
        <dbReference type="ARBA" id="ARBA00022801"/>
    </source>
</evidence>
<name>A0A0D2MK11_9CHLO</name>
<dbReference type="InterPro" id="IPR012341">
    <property type="entry name" value="6hp_glycosidase-like_sf"/>
</dbReference>
<keyword evidence="5" id="KW-1185">Reference proteome</keyword>
<sequence>MPREVAAAAGRSGSSAAEVVAADLAGPSEAEDSAYYGLELTGAADADANSSAVSAAARASAAAAMATDVVNRFAAFGPMRLIAARVMEAAGAKARKTVEALTPDQYPMATQPSGEWEVVKAGHWMSGLFSGVLWQLYEHSGRKEQFWADKAQEWQAGLAGRQRESGSQHDFGFIYLPSFAHSYSVTGSPEDKRQALAAAEALSWAFVPGSKSLRSFDGWKTPSSTDAYQQIVIIDFMMNIQMLVWGARHVTSPALDLRMDPRPAETWLQMAKDHARQVAANHVRPDGTTYHIVEYNPNTGSVNKKYTYQGYSDSSTWARGQAWAICGFAMLHNATGDHDFLETARKLTDKYLELLSAQPAKAARAVKAAGGAAAVAAAAAPPAPPRDALVPQWDFDAPWHPEMDGPRDTSAAAVAALGMLYLAESEAAVGTAAAAGPQTIGPPAEAAAGEARPDSQASRGAAARYLDAAASTLRALAAPKYLAPAGGAGSFPALLKHGTGGFPLRNHVDVGLISGDYYLLAALNKCLTMPACVGHVGSA</sequence>
<evidence type="ECO:0000313" key="5">
    <source>
        <dbReference type="Proteomes" id="UP000054498"/>
    </source>
</evidence>
<dbReference type="PANTHER" id="PTHR36845:SF1">
    <property type="entry name" value="HYDROLASE, PUTATIVE (AFU_ORTHOLOGUE AFUA_7G05090)-RELATED"/>
    <property type="match status" value="1"/>
</dbReference>
<feature type="compositionally biased region" description="Low complexity" evidence="3">
    <location>
        <begin position="434"/>
        <end position="450"/>
    </location>
</feature>
<dbReference type="RefSeq" id="XP_013899971.1">
    <property type="nucleotide sequence ID" value="XM_014044517.1"/>
</dbReference>
<dbReference type="InterPro" id="IPR008928">
    <property type="entry name" value="6-hairpin_glycosidase_sf"/>
</dbReference>
<dbReference type="Gene3D" id="1.50.10.10">
    <property type="match status" value="1"/>
</dbReference>
<dbReference type="EC" id="3.2.1.-" evidence="4"/>
<organism evidence="4 5">
    <name type="scientific">Monoraphidium neglectum</name>
    <dbReference type="NCBI Taxonomy" id="145388"/>
    <lineage>
        <taxon>Eukaryota</taxon>
        <taxon>Viridiplantae</taxon>
        <taxon>Chlorophyta</taxon>
        <taxon>core chlorophytes</taxon>
        <taxon>Chlorophyceae</taxon>
        <taxon>CS clade</taxon>
        <taxon>Sphaeropleales</taxon>
        <taxon>Selenastraceae</taxon>
        <taxon>Monoraphidium</taxon>
    </lineage>
</organism>
<comment type="similarity">
    <text evidence="2">Belongs to the glycosyl hydrolase 88 family.</text>
</comment>
<dbReference type="GO" id="GO:0052757">
    <property type="term" value="F:chondroitin hydrolase activity"/>
    <property type="evidence" value="ECO:0007669"/>
    <property type="project" value="TreeGrafter"/>
</dbReference>
<dbReference type="GeneID" id="25739886"/>
<gene>
    <name evidence="4" type="ORF">MNEG_7010</name>
</gene>
<feature type="region of interest" description="Disordered" evidence="3">
    <location>
        <begin position="434"/>
        <end position="454"/>
    </location>
</feature>
<dbReference type="KEGG" id="mng:MNEG_7010"/>
<proteinExistence type="inferred from homology"/>
<dbReference type="STRING" id="145388.A0A0D2MK11"/>
<keyword evidence="1 4" id="KW-0378">Hydrolase</keyword>
<dbReference type="OrthoDB" id="543872at2759"/>
<evidence type="ECO:0000313" key="4">
    <source>
        <dbReference type="EMBL" id="KIZ00952.1"/>
    </source>
</evidence>